<dbReference type="Proteomes" id="UP001642409">
    <property type="component" value="Unassembled WGS sequence"/>
</dbReference>
<dbReference type="EMBL" id="CAXDID020000289">
    <property type="protein sequence ID" value="CAL6071137.1"/>
    <property type="molecule type" value="Genomic_DNA"/>
</dbReference>
<organism evidence="1">
    <name type="scientific">Hexamita inflata</name>
    <dbReference type="NCBI Taxonomy" id="28002"/>
    <lineage>
        <taxon>Eukaryota</taxon>
        <taxon>Metamonada</taxon>
        <taxon>Diplomonadida</taxon>
        <taxon>Hexamitidae</taxon>
        <taxon>Hexamitinae</taxon>
        <taxon>Hexamita</taxon>
    </lineage>
</organism>
<dbReference type="AlphaFoldDB" id="A0AA86N664"/>
<name>A0AA86N664_9EUKA</name>
<evidence type="ECO:0000313" key="1">
    <source>
        <dbReference type="EMBL" id="CAI9913515.1"/>
    </source>
</evidence>
<gene>
    <name evidence="1" type="ORF">HINF_LOCUS1160</name>
    <name evidence="2" type="ORF">HINF_LOCUS55000</name>
</gene>
<sequence>MELVHKGKHYEDNLTGSDREILQTYLQATKVEIITPNEQKAAQNQKRKGAYFNYLNITGLDLSRYQIGNVGEEKAHLDLIIQQFNNLDQILCTYSMWKRKTIRHDKQISIIEQIRMVLQKFNCMIWIIKKQIYSLQYKQDCLNKVFFI</sequence>
<reference evidence="2 3" key="2">
    <citation type="submission" date="2024-07" db="EMBL/GenBank/DDBJ databases">
        <authorList>
            <person name="Akdeniz Z."/>
        </authorList>
    </citation>
    <scope>NUCLEOTIDE SEQUENCE [LARGE SCALE GENOMIC DNA]</scope>
</reference>
<accession>A0AA86N664</accession>
<dbReference type="EMBL" id="CATOUU010000026">
    <property type="protein sequence ID" value="CAI9913515.1"/>
    <property type="molecule type" value="Genomic_DNA"/>
</dbReference>
<comment type="caution">
    <text evidence="1">The sequence shown here is derived from an EMBL/GenBank/DDBJ whole genome shotgun (WGS) entry which is preliminary data.</text>
</comment>
<keyword evidence="3" id="KW-1185">Reference proteome</keyword>
<protein>
    <submittedName>
        <fullName evidence="2">Hypothetical_protein</fullName>
    </submittedName>
</protein>
<evidence type="ECO:0000313" key="2">
    <source>
        <dbReference type="EMBL" id="CAL6071137.1"/>
    </source>
</evidence>
<proteinExistence type="predicted"/>
<evidence type="ECO:0000313" key="3">
    <source>
        <dbReference type="Proteomes" id="UP001642409"/>
    </source>
</evidence>
<reference evidence="1" key="1">
    <citation type="submission" date="2023-06" db="EMBL/GenBank/DDBJ databases">
        <authorList>
            <person name="Kurt Z."/>
        </authorList>
    </citation>
    <scope>NUCLEOTIDE SEQUENCE</scope>
</reference>